<proteinExistence type="predicted"/>
<sequence length="65" mass="7442">MKHGFHFLLGRSWGAVLKKNQKDPVLLSLPSQQNHGYLYNFDKMVTVNHLPKTSDAVIRQLAQHS</sequence>
<dbReference type="EMBL" id="GBRH01251072">
    <property type="protein sequence ID" value="JAD46823.1"/>
    <property type="molecule type" value="Transcribed_RNA"/>
</dbReference>
<evidence type="ECO:0000313" key="1">
    <source>
        <dbReference type="EMBL" id="JAD46823.1"/>
    </source>
</evidence>
<reference evidence="1" key="1">
    <citation type="submission" date="2014-09" db="EMBL/GenBank/DDBJ databases">
        <authorList>
            <person name="Magalhaes I.L.F."/>
            <person name="Oliveira U."/>
            <person name="Santos F.R."/>
            <person name="Vidigal T.H.D.A."/>
            <person name="Brescovit A.D."/>
            <person name="Santos A.J."/>
        </authorList>
    </citation>
    <scope>NUCLEOTIDE SEQUENCE</scope>
    <source>
        <tissue evidence="1">Shoot tissue taken approximately 20 cm above the soil surface</tissue>
    </source>
</reference>
<organism evidence="1">
    <name type="scientific">Arundo donax</name>
    <name type="common">Giant reed</name>
    <name type="synonym">Donax arundinaceus</name>
    <dbReference type="NCBI Taxonomy" id="35708"/>
    <lineage>
        <taxon>Eukaryota</taxon>
        <taxon>Viridiplantae</taxon>
        <taxon>Streptophyta</taxon>
        <taxon>Embryophyta</taxon>
        <taxon>Tracheophyta</taxon>
        <taxon>Spermatophyta</taxon>
        <taxon>Magnoliopsida</taxon>
        <taxon>Liliopsida</taxon>
        <taxon>Poales</taxon>
        <taxon>Poaceae</taxon>
        <taxon>PACMAD clade</taxon>
        <taxon>Arundinoideae</taxon>
        <taxon>Arundineae</taxon>
        <taxon>Arundo</taxon>
    </lineage>
</organism>
<dbReference type="AlphaFoldDB" id="A0A0A9MII4"/>
<reference evidence="1" key="2">
    <citation type="journal article" date="2015" name="Data Brief">
        <title>Shoot transcriptome of the giant reed, Arundo donax.</title>
        <authorList>
            <person name="Barrero R.A."/>
            <person name="Guerrero F.D."/>
            <person name="Moolhuijzen P."/>
            <person name="Goolsby J.A."/>
            <person name="Tidwell J."/>
            <person name="Bellgard S.E."/>
            <person name="Bellgard M.I."/>
        </authorList>
    </citation>
    <scope>NUCLEOTIDE SEQUENCE</scope>
    <source>
        <tissue evidence="1">Shoot tissue taken approximately 20 cm above the soil surface</tissue>
    </source>
</reference>
<protein>
    <submittedName>
        <fullName evidence="1">Uncharacterized protein</fullName>
    </submittedName>
</protein>
<accession>A0A0A9MII4</accession>
<name>A0A0A9MII4_ARUDO</name>